<proteinExistence type="predicted"/>
<dbReference type="Gene3D" id="3.90.1200.10">
    <property type="match status" value="1"/>
</dbReference>
<reference evidence="2" key="1">
    <citation type="journal article" date="2019" name="Int. J. Syst. Evol. Microbiol.">
        <title>The Global Catalogue of Microorganisms (GCM) 10K type strain sequencing project: providing services to taxonomists for standard genome sequencing and annotation.</title>
        <authorList>
            <consortium name="The Broad Institute Genomics Platform"/>
            <consortium name="The Broad Institute Genome Sequencing Center for Infectious Disease"/>
            <person name="Wu L."/>
            <person name="Ma J."/>
        </authorList>
    </citation>
    <scope>NUCLEOTIDE SEQUENCE [LARGE SCALE GENOMIC DNA]</scope>
    <source>
        <strain evidence="2">CGMCC 1.5362</strain>
    </source>
</reference>
<protein>
    <recommendedName>
        <fullName evidence="3">Aminoglycoside phosphotransferase domain-containing protein</fullName>
    </recommendedName>
</protein>
<comment type="caution">
    <text evidence="1">The sequence shown here is derived from an EMBL/GenBank/DDBJ whole genome shotgun (WGS) entry which is preliminary data.</text>
</comment>
<dbReference type="RefSeq" id="WP_022922190.1">
    <property type="nucleotide sequence ID" value="NZ_BMLB01000006.1"/>
</dbReference>
<sequence>MSLSDPGLALVLDPERLSACVGREVSATHLRPKPGVSTAASLLDADGMPWGWVRTLTGEAVSKAAKARHRAEEVGLAAELGEAELGGRDTLVQWGPLATDPRLATSMARLDLSQLEVLRHNPLRRLVGRLEGAGLVVRVTAHPHRDRLTSVVTALAEHDVPVVAPARRVPEELHRGRGVTWWPWVEGRDGSTLDGGPGADEVLHAVGQVVGALHLVDPSEVPHLRTRGWADVRAAATASVELLEAVAPGAAAGARRVLEQLPEHAPPGRASAGRAPLVVCHGDLSLDQVLLPTGGAPVLTDLDRAVAAPAVLDHATFAAVDLIEGRESLGAAGDGYAVATGSRPAAPGPWVAAVLLARVAEPWRRQVPGWTGETVRRALLAGRVLAMEDVWALPVRELAVAP</sequence>
<evidence type="ECO:0000313" key="2">
    <source>
        <dbReference type="Proteomes" id="UP000662111"/>
    </source>
</evidence>
<name>A0ABQ2FB67_9MICO</name>
<dbReference type="EMBL" id="BMLB01000006">
    <property type="protein sequence ID" value="GGK78861.1"/>
    <property type="molecule type" value="Genomic_DNA"/>
</dbReference>
<evidence type="ECO:0000313" key="1">
    <source>
        <dbReference type="EMBL" id="GGK78861.1"/>
    </source>
</evidence>
<organism evidence="1 2">
    <name type="scientific">Ornithinimicrobium pekingense</name>
    <dbReference type="NCBI Taxonomy" id="384677"/>
    <lineage>
        <taxon>Bacteria</taxon>
        <taxon>Bacillati</taxon>
        <taxon>Actinomycetota</taxon>
        <taxon>Actinomycetes</taxon>
        <taxon>Micrococcales</taxon>
        <taxon>Ornithinimicrobiaceae</taxon>
        <taxon>Ornithinimicrobium</taxon>
    </lineage>
</organism>
<dbReference type="SUPFAM" id="SSF56112">
    <property type="entry name" value="Protein kinase-like (PK-like)"/>
    <property type="match status" value="1"/>
</dbReference>
<accession>A0ABQ2FB67</accession>
<keyword evidence="2" id="KW-1185">Reference proteome</keyword>
<evidence type="ECO:0008006" key="3">
    <source>
        <dbReference type="Google" id="ProtNLM"/>
    </source>
</evidence>
<gene>
    <name evidence="1" type="ORF">GCM10011509_29270</name>
</gene>
<dbReference type="Proteomes" id="UP000662111">
    <property type="component" value="Unassembled WGS sequence"/>
</dbReference>
<dbReference type="InterPro" id="IPR011009">
    <property type="entry name" value="Kinase-like_dom_sf"/>
</dbReference>